<evidence type="ECO:0000313" key="3">
    <source>
        <dbReference type="Proteomes" id="UP000433788"/>
    </source>
</evidence>
<gene>
    <name evidence="2" type="ORF">GH984_03720</name>
</gene>
<keyword evidence="1" id="KW-0732">Signal</keyword>
<comment type="caution">
    <text evidence="2">The sequence shown here is derived from an EMBL/GenBank/DDBJ whole genome shotgun (WGS) entry which is preliminary data.</text>
</comment>
<dbReference type="AlphaFoldDB" id="A0A6N7QYS7"/>
<dbReference type="Pfam" id="PF06776">
    <property type="entry name" value="IalB"/>
    <property type="match status" value="1"/>
</dbReference>
<dbReference type="RefSeq" id="WP_153718871.1">
    <property type="nucleotide sequence ID" value="NZ_WJPP01000002.1"/>
</dbReference>
<dbReference type="EMBL" id="WJPP01000002">
    <property type="protein sequence ID" value="MRH77804.1"/>
    <property type="molecule type" value="Genomic_DNA"/>
</dbReference>
<evidence type="ECO:0000313" key="2">
    <source>
        <dbReference type="EMBL" id="MRH77804.1"/>
    </source>
</evidence>
<dbReference type="InterPro" id="IPR038696">
    <property type="entry name" value="IalB_sf"/>
</dbReference>
<organism evidence="2 3">
    <name type="scientific">Spiribacter salilacus</name>
    <dbReference type="NCBI Taxonomy" id="2664894"/>
    <lineage>
        <taxon>Bacteria</taxon>
        <taxon>Pseudomonadati</taxon>
        <taxon>Pseudomonadota</taxon>
        <taxon>Gammaproteobacteria</taxon>
        <taxon>Chromatiales</taxon>
        <taxon>Ectothiorhodospiraceae</taxon>
        <taxon>Spiribacter</taxon>
    </lineage>
</organism>
<dbReference type="Gene3D" id="2.60.40.1880">
    <property type="entry name" value="Invasion associated locus B (IalB) protein"/>
    <property type="match status" value="1"/>
</dbReference>
<name>A0A6N7QYS7_9GAMM</name>
<sequence>MKRVLTAMAFLLAGFLLMGTAQAQQAQQAQEAPEVETTTETYGDWTLVCIEATPRACRMVQRLDVQNDQGGGRLLEVTLLRNQQGVLIVLDMPFGLDLRAGVVVQFDENDEITLPFSTCYPSGCQVIALLAPEHLAQFRAGTLMRVGFRGMGQQETLVAEVSLEGSSLALAELPEPVQPPTSGE</sequence>
<evidence type="ECO:0008006" key="4">
    <source>
        <dbReference type="Google" id="ProtNLM"/>
    </source>
</evidence>
<feature type="signal peptide" evidence="1">
    <location>
        <begin position="1"/>
        <end position="23"/>
    </location>
</feature>
<dbReference type="Proteomes" id="UP000433788">
    <property type="component" value="Unassembled WGS sequence"/>
</dbReference>
<dbReference type="InterPro" id="IPR010642">
    <property type="entry name" value="Invasion_prot_B"/>
</dbReference>
<keyword evidence="3" id="KW-1185">Reference proteome</keyword>
<reference evidence="2 3" key="1">
    <citation type="submission" date="2019-11" db="EMBL/GenBank/DDBJ databases">
        <authorList>
            <person name="Zhang X.Y."/>
        </authorList>
    </citation>
    <scope>NUCLEOTIDE SEQUENCE [LARGE SCALE GENOMIC DNA]</scope>
    <source>
        <strain evidence="2 3">C176</strain>
    </source>
</reference>
<feature type="chain" id="PRO_5026887224" description="Invasion associated locus B family protein" evidence="1">
    <location>
        <begin position="24"/>
        <end position="184"/>
    </location>
</feature>
<proteinExistence type="predicted"/>
<evidence type="ECO:0000256" key="1">
    <source>
        <dbReference type="SAM" id="SignalP"/>
    </source>
</evidence>
<protein>
    <recommendedName>
        <fullName evidence="4">Invasion associated locus B family protein</fullName>
    </recommendedName>
</protein>
<accession>A0A6N7QYS7</accession>